<dbReference type="GO" id="GO:0016787">
    <property type="term" value="F:hydrolase activity"/>
    <property type="evidence" value="ECO:0007669"/>
    <property type="project" value="UniProtKB-UniRule"/>
</dbReference>
<dbReference type="Gene3D" id="3.40.1090.10">
    <property type="entry name" value="Cytosolic phospholipase A2 catalytic domain"/>
    <property type="match status" value="2"/>
</dbReference>
<dbReference type="InterPro" id="IPR016035">
    <property type="entry name" value="Acyl_Trfase/lysoPLipase"/>
</dbReference>
<feature type="short sequence motif" description="GXSXG" evidence="2">
    <location>
        <begin position="36"/>
        <end position="40"/>
    </location>
</feature>
<accession>A0ABD3UFA4</accession>
<dbReference type="AlphaFoldDB" id="A0ABD3UFA4"/>
<evidence type="ECO:0000313" key="6">
    <source>
        <dbReference type="Proteomes" id="UP001634394"/>
    </source>
</evidence>
<dbReference type="InterPro" id="IPR002641">
    <property type="entry name" value="PNPLA_dom"/>
</dbReference>
<evidence type="ECO:0000256" key="3">
    <source>
        <dbReference type="SAM" id="SignalP"/>
    </source>
</evidence>
<feature type="chain" id="PRO_5044822324" description="PNPLA domain-containing protein" evidence="3">
    <location>
        <begin position="22"/>
        <end position="252"/>
    </location>
</feature>
<organism evidence="5 6">
    <name type="scientific">Sinanodonta woodiana</name>
    <name type="common">Chinese pond mussel</name>
    <name type="synonym">Anodonta woodiana</name>
    <dbReference type="NCBI Taxonomy" id="1069815"/>
    <lineage>
        <taxon>Eukaryota</taxon>
        <taxon>Metazoa</taxon>
        <taxon>Spiralia</taxon>
        <taxon>Lophotrochozoa</taxon>
        <taxon>Mollusca</taxon>
        <taxon>Bivalvia</taxon>
        <taxon>Autobranchia</taxon>
        <taxon>Heteroconchia</taxon>
        <taxon>Palaeoheterodonta</taxon>
        <taxon>Unionida</taxon>
        <taxon>Unionoidea</taxon>
        <taxon>Unionidae</taxon>
        <taxon>Unioninae</taxon>
        <taxon>Sinanodonta</taxon>
    </lineage>
</organism>
<dbReference type="PROSITE" id="PS51635">
    <property type="entry name" value="PNPLA"/>
    <property type="match status" value="1"/>
</dbReference>
<feature type="signal peptide" evidence="3">
    <location>
        <begin position="1"/>
        <end position="21"/>
    </location>
</feature>
<proteinExistence type="predicted"/>
<gene>
    <name evidence="5" type="ORF">ACJMK2_017797</name>
</gene>
<keyword evidence="2" id="KW-0442">Lipid degradation</keyword>
<dbReference type="EMBL" id="JBJQND010000016">
    <property type="protein sequence ID" value="KAL3846843.1"/>
    <property type="molecule type" value="Genomic_DNA"/>
</dbReference>
<dbReference type="PANTHER" id="PTHR12406">
    <property type="entry name" value="CALCIUM-INDEPENDENT PHOSPHOLIPASE A2 IPLA2 -RELATED"/>
    <property type="match status" value="1"/>
</dbReference>
<feature type="domain" description="PNPLA" evidence="4">
    <location>
        <begin position="3"/>
        <end position="173"/>
    </location>
</feature>
<dbReference type="Proteomes" id="UP001634394">
    <property type="component" value="Unassembled WGS sequence"/>
</dbReference>
<dbReference type="GO" id="GO:0016042">
    <property type="term" value="P:lipid catabolic process"/>
    <property type="evidence" value="ECO:0007669"/>
    <property type="project" value="UniProtKB-UniRule"/>
</dbReference>
<keyword evidence="2" id="KW-0378">Hydrolase</keyword>
<protein>
    <recommendedName>
        <fullName evidence="4">PNPLA domain-containing protein</fullName>
    </recommendedName>
</protein>
<evidence type="ECO:0000256" key="2">
    <source>
        <dbReference type="PROSITE-ProRule" id="PRU01161"/>
    </source>
</evidence>
<keyword evidence="1 2" id="KW-0443">Lipid metabolism</keyword>
<sequence length="252" mass="28176">MHLSFAGCGFLGIYHLGAARALTKCGVMSQVDKMAGASAGSLIAALFTCVPDAAEDCTKFIYNLAKEVRAKPLSVFTPGYDVLDSVHDYMSQILPQDCHLRASHRTYISLTHVQKRKYSHHLVSEFKSKDELIACLLASCFIPGQSGFKIPVINGKKYLDGGMTNNLYIFPDGRTIAVNPFSGGKDICPVDNKGFGWFMTFQETQYHINLHNMHRLVRAILPNSHEEMKAYYKRGYDDAIQFLRKHPDICCV</sequence>
<feature type="active site" description="Proton acceptor" evidence="2">
    <location>
        <position position="160"/>
    </location>
</feature>
<feature type="short sequence motif" description="DGA/G" evidence="2">
    <location>
        <begin position="160"/>
        <end position="162"/>
    </location>
</feature>
<comment type="caution">
    <text evidence="5">The sequence shown here is derived from an EMBL/GenBank/DDBJ whole genome shotgun (WGS) entry which is preliminary data.</text>
</comment>
<dbReference type="PANTHER" id="PTHR12406:SF7">
    <property type="entry name" value="PATATIN-LIKE PHOSPHOLIPASE DOMAIN-CONTAINING PROTEIN 4"/>
    <property type="match status" value="1"/>
</dbReference>
<feature type="short sequence motif" description="GXGXXG" evidence="2">
    <location>
        <begin position="7"/>
        <end position="12"/>
    </location>
</feature>
<reference evidence="5 6" key="1">
    <citation type="submission" date="2024-11" db="EMBL/GenBank/DDBJ databases">
        <title>Chromosome-level genome assembly of the freshwater bivalve Anodonta woodiana.</title>
        <authorList>
            <person name="Chen X."/>
        </authorList>
    </citation>
    <scope>NUCLEOTIDE SEQUENCE [LARGE SCALE GENOMIC DNA]</scope>
    <source>
        <strain evidence="5">MN2024</strain>
        <tissue evidence="5">Gills</tissue>
    </source>
</reference>
<feature type="active site" description="Nucleophile" evidence="2">
    <location>
        <position position="38"/>
    </location>
</feature>
<evidence type="ECO:0000256" key="1">
    <source>
        <dbReference type="ARBA" id="ARBA00023098"/>
    </source>
</evidence>
<keyword evidence="3" id="KW-0732">Signal</keyword>
<dbReference type="Pfam" id="PF01734">
    <property type="entry name" value="Patatin"/>
    <property type="match status" value="1"/>
</dbReference>
<keyword evidence="6" id="KW-1185">Reference proteome</keyword>
<dbReference type="SUPFAM" id="SSF52151">
    <property type="entry name" value="FabD/lysophospholipase-like"/>
    <property type="match status" value="1"/>
</dbReference>
<dbReference type="InterPro" id="IPR033562">
    <property type="entry name" value="PLPL"/>
</dbReference>
<evidence type="ECO:0000259" key="4">
    <source>
        <dbReference type="PROSITE" id="PS51635"/>
    </source>
</evidence>
<name>A0ABD3UFA4_SINWO</name>
<evidence type="ECO:0000313" key="5">
    <source>
        <dbReference type="EMBL" id="KAL3846843.1"/>
    </source>
</evidence>